<evidence type="ECO:0000313" key="1">
    <source>
        <dbReference type="EMBL" id="SDE01974.1"/>
    </source>
</evidence>
<protein>
    <submittedName>
        <fullName evidence="1">Uncharacterized protein</fullName>
    </submittedName>
</protein>
<reference evidence="2" key="1">
    <citation type="submission" date="2016-10" db="EMBL/GenBank/DDBJ databases">
        <authorList>
            <person name="Varghese N."/>
            <person name="Submissions S."/>
        </authorList>
    </citation>
    <scope>NUCLEOTIDE SEQUENCE [LARGE SCALE GENOMIC DNA]</scope>
    <source>
        <strain evidence="2">IBRC-M 10403</strain>
    </source>
</reference>
<dbReference type="Pfam" id="PF19547">
    <property type="entry name" value="DUF6071"/>
    <property type="match status" value="1"/>
</dbReference>
<dbReference type="Proteomes" id="UP000199501">
    <property type="component" value="Unassembled WGS sequence"/>
</dbReference>
<proteinExistence type="predicted"/>
<sequence>MLASRLGIPVANLASDGGSNRRIVRTTVGNLDRVCREFGVPVEETLVLCMWTCVFRNEYHLRRPRDRTGRTDLPYETDWKRLGPWNFEEDDNASNAHFRSMLSEKGGTINLLTDWVLLDSYLRLRGAVPRYTFAWNVLPSKMPAEAVDLFRQLDRTSVYGNKFESNGNSINQLTWKKFEFGPGKHPLEAGHAYFAALLEAWLRDQGLKFPERALSHRADGADHDGAAS</sequence>
<dbReference type="EMBL" id="FMZZ01000032">
    <property type="protein sequence ID" value="SDE01974.1"/>
    <property type="molecule type" value="Genomic_DNA"/>
</dbReference>
<gene>
    <name evidence="1" type="ORF">SAMN05216174_1327</name>
</gene>
<name>A0A1G6ZGZ7_9PSEU</name>
<evidence type="ECO:0000313" key="2">
    <source>
        <dbReference type="Proteomes" id="UP000199501"/>
    </source>
</evidence>
<dbReference type="AlphaFoldDB" id="A0A1G6ZGZ7"/>
<keyword evidence="2" id="KW-1185">Reference proteome</keyword>
<dbReference type="InterPro" id="IPR045715">
    <property type="entry name" value="DUF6071"/>
</dbReference>
<accession>A0A1G6ZGZ7</accession>
<organism evidence="1 2">
    <name type="scientific">Actinokineospora iranica</name>
    <dbReference type="NCBI Taxonomy" id="1271860"/>
    <lineage>
        <taxon>Bacteria</taxon>
        <taxon>Bacillati</taxon>
        <taxon>Actinomycetota</taxon>
        <taxon>Actinomycetes</taxon>
        <taxon>Pseudonocardiales</taxon>
        <taxon>Pseudonocardiaceae</taxon>
        <taxon>Actinokineospora</taxon>
    </lineage>
</organism>